<evidence type="ECO:0000256" key="1">
    <source>
        <dbReference type="ARBA" id="ARBA00007734"/>
    </source>
</evidence>
<dbReference type="GO" id="GO:0016020">
    <property type="term" value="C:membrane"/>
    <property type="evidence" value="ECO:0007669"/>
    <property type="project" value="InterPro"/>
</dbReference>
<dbReference type="InterPro" id="IPR008258">
    <property type="entry name" value="Transglycosylase_SLT_dom_1"/>
</dbReference>
<dbReference type="OrthoDB" id="92254at2"/>
<evidence type="ECO:0000259" key="2">
    <source>
        <dbReference type="Pfam" id="PF01464"/>
    </source>
</evidence>
<evidence type="ECO:0000313" key="4">
    <source>
        <dbReference type="EMBL" id="PQJ97226.1"/>
    </source>
</evidence>
<evidence type="ECO:0000313" key="5">
    <source>
        <dbReference type="Proteomes" id="UP000239936"/>
    </source>
</evidence>
<dbReference type="InterPro" id="IPR023346">
    <property type="entry name" value="Lysozyme-like_dom_sf"/>
</dbReference>
<dbReference type="GO" id="GO:0000270">
    <property type="term" value="P:peptidoglycan metabolic process"/>
    <property type="evidence" value="ECO:0007669"/>
    <property type="project" value="InterPro"/>
</dbReference>
<sequence>MAMLSGLSAAFWVLPAGADVYKYVDQSGNVYFTDTPLKGNRYQLEWHREANKLVRDTAPQIVSVRPQRQSSRPLSGNQTERRATVHNVVLANARRYRLSPGLIHAVIRAESGYNPAAVSPAGAQGLMQLMPGTAARYKVSDSFDPHENVRGGAAYLRDLLNMFDQDLRLALAGYNAGEGAVLKYGRQIPPYAETQDYVRKVLDFFRAEQPSSLLTAR</sequence>
<dbReference type="PANTHER" id="PTHR37423:SF2">
    <property type="entry name" value="MEMBRANE-BOUND LYTIC MUREIN TRANSGLYCOSYLASE C"/>
    <property type="match status" value="1"/>
</dbReference>
<comment type="similarity">
    <text evidence="1">Belongs to the transglycosylase Slt family.</text>
</comment>
<dbReference type="Pfam" id="PF01464">
    <property type="entry name" value="SLT"/>
    <property type="match status" value="1"/>
</dbReference>
<dbReference type="AlphaFoldDB" id="A0A2S7XU96"/>
<organism evidence="4 5">
    <name type="scientific">Chromatium okenii</name>
    <dbReference type="NCBI Taxonomy" id="61644"/>
    <lineage>
        <taxon>Bacteria</taxon>
        <taxon>Pseudomonadati</taxon>
        <taxon>Pseudomonadota</taxon>
        <taxon>Gammaproteobacteria</taxon>
        <taxon>Chromatiales</taxon>
        <taxon>Chromatiaceae</taxon>
        <taxon>Chromatium</taxon>
    </lineage>
</organism>
<name>A0A2S7XU96_9GAMM</name>
<dbReference type="Proteomes" id="UP000239936">
    <property type="component" value="Unassembled WGS sequence"/>
</dbReference>
<protein>
    <submittedName>
        <fullName evidence="4">Lytic transglycosylase</fullName>
    </submittedName>
</protein>
<gene>
    <name evidence="4" type="ORF">CXB77_03815</name>
</gene>
<dbReference type="SUPFAM" id="SSF53955">
    <property type="entry name" value="Lysozyme-like"/>
    <property type="match status" value="1"/>
</dbReference>
<dbReference type="InterPro" id="IPR025392">
    <property type="entry name" value="DUF4124"/>
</dbReference>
<reference evidence="4 5" key="1">
    <citation type="submission" date="2018-01" db="EMBL/GenBank/DDBJ databases">
        <title>The complete genome sequence of Chromatium okenii LaCa, a purple sulfur bacterium with a turbulent life.</title>
        <authorList>
            <person name="Luedin S.M."/>
            <person name="Liechti N."/>
            <person name="Storelli N."/>
            <person name="Danza F."/>
            <person name="Wittwer M."/>
            <person name="Pothier J.F."/>
            <person name="Tonolla M.A."/>
        </authorList>
    </citation>
    <scope>NUCLEOTIDE SEQUENCE [LARGE SCALE GENOMIC DNA]</scope>
    <source>
        <strain evidence="4 5">LaCa</strain>
    </source>
</reference>
<dbReference type="InterPro" id="IPR000189">
    <property type="entry name" value="Transglyc_AS"/>
</dbReference>
<dbReference type="PANTHER" id="PTHR37423">
    <property type="entry name" value="SOLUBLE LYTIC MUREIN TRANSGLYCOSYLASE-RELATED"/>
    <property type="match status" value="1"/>
</dbReference>
<feature type="domain" description="DUF4124" evidence="3">
    <location>
        <begin position="8"/>
        <end position="47"/>
    </location>
</feature>
<evidence type="ECO:0000259" key="3">
    <source>
        <dbReference type="Pfam" id="PF13511"/>
    </source>
</evidence>
<feature type="domain" description="Transglycosylase SLT" evidence="2">
    <location>
        <begin position="90"/>
        <end position="187"/>
    </location>
</feature>
<dbReference type="CDD" id="cd00254">
    <property type="entry name" value="LT-like"/>
    <property type="match status" value="1"/>
</dbReference>
<accession>A0A2S7XU96</accession>
<proteinExistence type="inferred from homology"/>
<dbReference type="PROSITE" id="PS00922">
    <property type="entry name" value="TRANSGLYCOSYLASE"/>
    <property type="match status" value="1"/>
</dbReference>
<dbReference type="EMBL" id="PPGH01000018">
    <property type="protein sequence ID" value="PQJ97226.1"/>
    <property type="molecule type" value="Genomic_DNA"/>
</dbReference>
<dbReference type="Pfam" id="PF13511">
    <property type="entry name" value="DUF4124"/>
    <property type="match status" value="1"/>
</dbReference>
<comment type="caution">
    <text evidence="4">The sequence shown here is derived from an EMBL/GenBank/DDBJ whole genome shotgun (WGS) entry which is preliminary data.</text>
</comment>
<keyword evidence="5" id="KW-1185">Reference proteome</keyword>
<dbReference type="Gene3D" id="1.10.530.10">
    <property type="match status" value="1"/>
</dbReference>
<dbReference type="GO" id="GO:0008933">
    <property type="term" value="F:peptidoglycan lytic transglycosylase activity"/>
    <property type="evidence" value="ECO:0007669"/>
    <property type="project" value="InterPro"/>
</dbReference>